<evidence type="ECO:0000313" key="12">
    <source>
        <dbReference type="Proteomes" id="UP001500279"/>
    </source>
</evidence>
<evidence type="ECO:0000313" key="11">
    <source>
        <dbReference type="EMBL" id="GAA0745326.1"/>
    </source>
</evidence>
<dbReference type="InterPro" id="IPR057601">
    <property type="entry name" value="Oar-like_b-barrel"/>
</dbReference>
<dbReference type="PROSITE" id="PS52016">
    <property type="entry name" value="TONB_DEPENDENT_REC_3"/>
    <property type="match status" value="1"/>
</dbReference>
<dbReference type="Pfam" id="PF25183">
    <property type="entry name" value="OMP_b-brl_4"/>
    <property type="match status" value="1"/>
</dbReference>
<evidence type="ECO:0000256" key="5">
    <source>
        <dbReference type="ARBA" id="ARBA00022692"/>
    </source>
</evidence>
<dbReference type="PANTHER" id="PTHR30069">
    <property type="entry name" value="TONB-DEPENDENT OUTER MEMBRANE RECEPTOR"/>
    <property type="match status" value="1"/>
</dbReference>
<dbReference type="Gene3D" id="2.170.130.10">
    <property type="entry name" value="TonB-dependent receptor, plug domain"/>
    <property type="match status" value="1"/>
</dbReference>
<evidence type="ECO:0000256" key="9">
    <source>
        <dbReference type="PROSITE-ProRule" id="PRU01360"/>
    </source>
</evidence>
<dbReference type="Gene3D" id="2.60.40.1120">
    <property type="entry name" value="Carboxypeptidase-like, regulatory domain"/>
    <property type="match status" value="1"/>
</dbReference>
<keyword evidence="5 9" id="KW-0812">Transmembrane</keyword>
<keyword evidence="3 9" id="KW-0813">Transport</keyword>
<dbReference type="InterPro" id="IPR013784">
    <property type="entry name" value="Carb-bd-like_fold"/>
</dbReference>
<protein>
    <submittedName>
        <fullName evidence="11">TonB-dependent receptor</fullName>
    </submittedName>
</protein>
<sequence>MSGAVYAQSTAVGSVYGQVATGAGTQIVIENAAVGFKRTVTVGEGGRFQANNLAPGHYQIQLVKDGKVVSTAELDVLAGQGAEAVFAGAGNATQTVQVVGKLRGIDTSNTVNASVFTAKQLDAIPVASKDVNGIVALAANTTKADARYSGGISIGGGAPSENSYYINGFPVTNALTQLGSMELPFGAIQQAQVQTGGFGAEFGRSVGGVVNIITKSGTNEWHGGVDVTIEPNSLRSNPKNIYYPKNGAATDGTEYFYRKDNYRQETSYGAYVGGPLVEDKLFMFVAADVTKLNTKAVNSTPGSSAVSTTGWLESQNTNTRYLGKFDWYLTSDHHLEATLIGDNYKTTDDYFGYDYAAHKKTNYVFSQYSKNLSDYTTGVGGDAQVLKYSGQITSDFLLTALYGQSSSPHKQGYSFQPTDPETFIPTDADRNPNLTYPTNPANPLPGGTTGIGNDAKETTKSFRFDLEYQLGDHLIRAGLDENRLKSKNAGDSYDNVGGSYWRYYHTTNGNYSGAGPSTRISLIDAGAVPVNGTYYYARQRHFDTVTNADSNQSAQYIEDRWQVTKEVLLTAGVRRESFENKNGDGDTFLKMDGFFSPRLSASWDVLGNSSLKVYGSAGRYSLQIPTHVAVRGASRSLFVDQYFAYTGVDPVTGAPTGLTALNSEPYSSNNEYGQAKNPKTVAAQDMKPTYQDELTLGVEGALTQGLVGGAKVTYRKLKQTIDDFCDYRPFYAYADANGIDTSNYGGFGCATFNPGSDNTFLVDYAGDGTLTKVKLKAADIGVPKPKRTYFALDLFLEHPFSDGWYGKINYTYSKNKGNTEGQTKSDNAQTDVAVTSTWDFKELMEGSYGYLPNDRTHQIKGYGYYQLTPEWGFGTTMVLESGRPKNCFGDYGGTGTDIGGGGYGAVFFYCDGVATPRGSQGRLPWSTALDLNAVYKPDYVKGLALRVDVFNVFNRQTARVIDEAHDSSATYGAGVVNPAYGRVISYSDPRKFRLTAQYDF</sequence>
<dbReference type="InterPro" id="IPR037066">
    <property type="entry name" value="Plug_dom_sf"/>
</dbReference>
<dbReference type="InterPro" id="IPR039426">
    <property type="entry name" value="TonB-dep_rcpt-like"/>
</dbReference>
<evidence type="ECO:0000256" key="6">
    <source>
        <dbReference type="ARBA" id="ARBA00023136"/>
    </source>
</evidence>
<keyword evidence="4 9" id="KW-1134">Transmembrane beta strand</keyword>
<evidence type="ECO:0000256" key="1">
    <source>
        <dbReference type="ARBA" id="ARBA00004571"/>
    </source>
</evidence>
<dbReference type="SUPFAM" id="SSF56935">
    <property type="entry name" value="Porins"/>
    <property type="match status" value="1"/>
</dbReference>
<organism evidence="11 12">
    <name type="scientific">Ideonella azotifigens</name>
    <dbReference type="NCBI Taxonomy" id="513160"/>
    <lineage>
        <taxon>Bacteria</taxon>
        <taxon>Pseudomonadati</taxon>
        <taxon>Pseudomonadota</taxon>
        <taxon>Betaproteobacteria</taxon>
        <taxon>Burkholderiales</taxon>
        <taxon>Sphaerotilaceae</taxon>
        <taxon>Ideonella</taxon>
    </lineage>
</organism>
<evidence type="ECO:0000256" key="8">
    <source>
        <dbReference type="ARBA" id="ARBA00023237"/>
    </source>
</evidence>
<dbReference type="Gene3D" id="2.40.170.20">
    <property type="entry name" value="TonB-dependent receptor, beta-barrel domain"/>
    <property type="match status" value="1"/>
</dbReference>
<gene>
    <name evidence="11" type="ORF">GCM10009107_11600</name>
</gene>
<dbReference type="PANTHER" id="PTHR30069:SF46">
    <property type="entry name" value="OAR PROTEIN"/>
    <property type="match status" value="1"/>
</dbReference>
<keyword evidence="6 9" id="KW-0472">Membrane</keyword>
<dbReference type="SUPFAM" id="SSF49452">
    <property type="entry name" value="Starch-binding domain-like"/>
    <property type="match status" value="1"/>
</dbReference>
<proteinExistence type="inferred from homology"/>
<accession>A0ABN1JRL6</accession>
<comment type="subcellular location">
    <subcellularLocation>
        <location evidence="1 9">Cell outer membrane</location>
        <topology evidence="1 9">Multi-pass membrane protein</topology>
    </subcellularLocation>
</comment>
<comment type="similarity">
    <text evidence="2 9">Belongs to the TonB-dependent receptor family.</text>
</comment>
<feature type="domain" description="TonB-dependent transporter Oar-like beta-barrel" evidence="10">
    <location>
        <begin position="313"/>
        <end position="578"/>
    </location>
</feature>
<reference evidence="11 12" key="1">
    <citation type="journal article" date="2019" name="Int. J. Syst. Evol. Microbiol.">
        <title>The Global Catalogue of Microorganisms (GCM) 10K type strain sequencing project: providing services to taxonomists for standard genome sequencing and annotation.</title>
        <authorList>
            <consortium name="The Broad Institute Genomics Platform"/>
            <consortium name="The Broad Institute Genome Sequencing Center for Infectious Disease"/>
            <person name="Wu L."/>
            <person name="Ma J."/>
        </authorList>
    </citation>
    <scope>NUCLEOTIDE SEQUENCE [LARGE SCALE GENOMIC DNA]</scope>
    <source>
        <strain evidence="11 12">JCM 15503</strain>
    </source>
</reference>
<dbReference type="InterPro" id="IPR036942">
    <property type="entry name" value="Beta-barrel_TonB_sf"/>
</dbReference>
<keyword evidence="8 9" id="KW-0998">Cell outer membrane</keyword>
<evidence type="ECO:0000256" key="7">
    <source>
        <dbReference type="ARBA" id="ARBA00023170"/>
    </source>
</evidence>
<evidence type="ECO:0000256" key="3">
    <source>
        <dbReference type="ARBA" id="ARBA00022448"/>
    </source>
</evidence>
<comment type="caution">
    <text evidence="11">The sequence shown here is derived from an EMBL/GenBank/DDBJ whole genome shotgun (WGS) entry which is preliminary data.</text>
</comment>
<keyword evidence="12" id="KW-1185">Reference proteome</keyword>
<dbReference type="EMBL" id="BAAAEW010000006">
    <property type="protein sequence ID" value="GAA0745326.1"/>
    <property type="molecule type" value="Genomic_DNA"/>
</dbReference>
<dbReference type="Proteomes" id="UP001500279">
    <property type="component" value="Unassembled WGS sequence"/>
</dbReference>
<evidence type="ECO:0000256" key="4">
    <source>
        <dbReference type="ARBA" id="ARBA00022452"/>
    </source>
</evidence>
<evidence type="ECO:0000259" key="10">
    <source>
        <dbReference type="Pfam" id="PF25183"/>
    </source>
</evidence>
<keyword evidence="7 11" id="KW-0675">Receptor</keyword>
<evidence type="ECO:0000256" key="2">
    <source>
        <dbReference type="ARBA" id="ARBA00009810"/>
    </source>
</evidence>
<name>A0ABN1JRL6_9BURK</name>